<evidence type="ECO:0000256" key="1">
    <source>
        <dbReference type="ARBA" id="ARBA00023015"/>
    </source>
</evidence>
<dbReference type="InterPro" id="IPR036271">
    <property type="entry name" value="Tet_transcr_reg_TetR-rel_C_sf"/>
</dbReference>
<evidence type="ECO:0000313" key="6">
    <source>
        <dbReference type="EMBL" id="GAA2094007.1"/>
    </source>
</evidence>
<evidence type="ECO:0000256" key="2">
    <source>
        <dbReference type="ARBA" id="ARBA00023125"/>
    </source>
</evidence>
<gene>
    <name evidence="6" type="ORF">GCM10009801_61690</name>
</gene>
<keyword evidence="7" id="KW-1185">Reference proteome</keyword>
<protein>
    <submittedName>
        <fullName evidence="6">TetR/AcrR family transcriptional regulator</fullName>
    </submittedName>
</protein>
<dbReference type="InterPro" id="IPR001647">
    <property type="entry name" value="HTH_TetR"/>
</dbReference>
<organism evidence="6 7">
    <name type="scientific">Streptomyces albiaxialis</name>
    <dbReference type="NCBI Taxonomy" id="329523"/>
    <lineage>
        <taxon>Bacteria</taxon>
        <taxon>Bacillati</taxon>
        <taxon>Actinomycetota</taxon>
        <taxon>Actinomycetes</taxon>
        <taxon>Kitasatosporales</taxon>
        <taxon>Streptomycetaceae</taxon>
        <taxon>Streptomyces</taxon>
    </lineage>
</organism>
<evidence type="ECO:0000259" key="5">
    <source>
        <dbReference type="PROSITE" id="PS50977"/>
    </source>
</evidence>
<dbReference type="Gene3D" id="1.10.357.10">
    <property type="entry name" value="Tetracycline Repressor, domain 2"/>
    <property type="match status" value="1"/>
</dbReference>
<dbReference type="SUPFAM" id="SSF46689">
    <property type="entry name" value="Homeodomain-like"/>
    <property type="match status" value="1"/>
</dbReference>
<dbReference type="InterPro" id="IPR025996">
    <property type="entry name" value="MT1864/Rv1816-like_C"/>
</dbReference>
<dbReference type="EMBL" id="BAAAPE010000015">
    <property type="protein sequence ID" value="GAA2094007.1"/>
    <property type="molecule type" value="Genomic_DNA"/>
</dbReference>
<dbReference type="PANTHER" id="PTHR30055:SF238">
    <property type="entry name" value="MYCOFACTOCIN BIOSYNTHESIS TRANSCRIPTIONAL REGULATOR MFTR-RELATED"/>
    <property type="match status" value="1"/>
</dbReference>
<dbReference type="PRINTS" id="PR00455">
    <property type="entry name" value="HTHTETR"/>
</dbReference>
<keyword evidence="2 4" id="KW-0238">DNA-binding</keyword>
<dbReference type="Pfam" id="PF13305">
    <property type="entry name" value="TetR_C_33"/>
    <property type="match status" value="1"/>
</dbReference>
<comment type="caution">
    <text evidence="6">The sequence shown here is derived from an EMBL/GenBank/DDBJ whole genome shotgun (WGS) entry which is preliminary data.</text>
</comment>
<dbReference type="SUPFAM" id="SSF48498">
    <property type="entry name" value="Tetracyclin repressor-like, C-terminal domain"/>
    <property type="match status" value="1"/>
</dbReference>
<feature type="domain" description="HTH tetR-type" evidence="5">
    <location>
        <begin position="14"/>
        <end position="74"/>
    </location>
</feature>
<evidence type="ECO:0000256" key="3">
    <source>
        <dbReference type="ARBA" id="ARBA00023163"/>
    </source>
</evidence>
<dbReference type="Pfam" id="PF00440">
    <property type="entry name" value="TetR_N"/>
    <property type="match status" value="1"/>
</dbReference>
<evidence type="ECO:0000313" key="7">
    <source>
        <dbReference type="Proteomes" id="UP001500016"/>
    </source>
</evidence>
<accession>A0ABN2WJP9</accession>
<proteinExistence type="predicted"/>
<sequence length="207" mass="22532">MRDRTAERAGYHHGSLPETLTAAALELLDERGLEQVSVREVARRAGVSPGAPFRHFADRQALLTAVADRIFADFEAWQLAEVTRADGEGPVMRTLGRGFVRFAMAHPRRFELITSRLYTAEQPAELHGRLSGIERVFTETIVADQRSGALRPGDPEIVGLAGQALTYGLSQMIVDGFLPPERAEELVERVLDVFGAGVANSPSPEGG</sequence>
<dbReference type="Proteomes" id="UP001500016">
    <property type="component" value="Unassembled WGS sequence"/>
</dbReference>
<dbReference type="PROSITE" id="PS50977">
    <property type="entry name" value="HTH_TETR_2"/>
    <property type="match status" value="1"/>
</dbReference>
<dbReference type="RefSeq" id="WP_344532811.1">
    <property type="nucleotide sequence ID" value="NZ_BAAAPE010000015.1"/>
</dbReference>
<keyword evidence="3" id="KW-0804">Transcription</keyword>
<feature type="DNA-binding region" description="H-T-H motif" evidence="4">
    <location>
        <begin position="37"/>
        <end position="56"/>
    </location>
</feature>
<evidence type="ECO:0000256" key="4">
    <source>
        <dbReference type="PROSITE-ProRule" id="PRU00335"/>
    </source>
</evidence>
<dbReference type="InterPro" id="IPR050109">
    <property type="entry name" value="HTH-type_TetR-like_transc_reg"/>
</dbReference>
<keyword evidence="1" id="KW-0805">Transcription regulation</keyword>
<dbReference type="PANTHER" id="PTHR30055">
    <property type="entry name" value="HTH-TYPE TRANSCRIPTIONAL REGULATOR RUTR"/>
    <property type="match status" value="1"/>
</dbReference>
<dbReference type="InterPro" id="IPR009057">
    <property type="entry name" value="Homeodomain-like_sf"/>
</dbReference>
<name>A0ABN2WJP9_9ACTN</name>
<reference evidence="6 7" key="1">
    <citation type="journal article" date="2019" name="Int. J. Syst. Evol. Microbiol.">
        <title>The Global Catalogue of Microorganisms (GCM) 10K type strain sequencing project: providing services to taxonomists for standard genome sequencing and annotation.</title>
        <authorList>
            <consortium name="The Broad Institute Genomics Platform"/>
            <consortium name="The Broad Institute Genome Sequencing Center for Infectious Disease"/>
            <person name="Wu L."/>
            <person name="Ma J."/>
        </authorList>
    </citation>
    <scope>NUCLEOTIDE SEQUENCE [LARGE SCALE GENOMIC DNA]</scope>
    <source>
        <strain evidence="6 7">JCM 15478</strain>
    </source>
</reference>